<dbReference type="Proteomes" id="UP001138921">
    <property type="component" value="Unassembled WGS sequence"/>
</dbReference>
<keyword evidence="6" id="KW-1185">Reference proteome</keyword>
<evidence type="ECO:0000256" key="1">
    <source>
        <dbReference type="ARBA" id="ARBA00023015"/>
    </source>
</evidence>
<gene>
    <name evidence="5" type="ORF">J1C56_08255</name>
</gene>
<name>A0A9X1D5B6_9HYPH</name>
<evidence type="ECO:0000313" key="5">
    <source>
        <dbReference type="EMBL" id="MBT1155584.1"/>
    </source>
</evidence>
<dbReference type="Pfam" id="PF12802">
    <property type="entry name" value="MarR_2"/>
    <property type="match status" value="1"/>
</dbReference>
<dbReference type="AlphaFoldDB" id="A0A9X1D5B6"/>
<evidence type="ECO:0000256" key="2">
    <source>
        <dbReference type="ARBA" id="ARBA00023125"/>
    </source>
</evidence>
<dbReference type="EMBL" id="JAFLWW010000002">
    <property type="protein sequence ID" value="MBT1155584.1"/>
    <property type="molecule type" value="Genomic_DNA"/>
</dbReference>
<dbReference type="InterPro" id="IPR036390">
    <property type="entry name" value="WH_DNA-bd_sf"/>
</dbReference>
<dbReference type="SMART" id="SM00347">
    <property type="entry name" value="HTH_MARR"/>
    <property type="match status" value="1"/>
</dbReference>
<dbReference type="PANTHER" id="PTHR33164">
    <property type="entry name" value="TRANSCRIPTIONAL REGULATOR, MARR FAMILY"/>
    <property type="match status" value="1"/>
</dbReference>
<dbReference type="InterPro" id="IPR036388">
    <property type="entry name" value="WH-like_DNA-bd_sf"/>
</dbReference>
<sequence>MVKQLDEKTEAALPDHVGWRLWQASRAWQAEFAEAMRAAGHGWFSESRAGLLGHVPRRGIRQAALIERAGISKQAVQQLLDGLEAEGVIARLPDPEDKRGKLVHYTARGVAALGDGDRIKLDIERGYRERLGQGPFEALMAALRRLAEPQAK</sequence>
<evidence type="ECO:0000256" key="3">
    <source>
        <dbReference type="ARBA" id="ARBA00023163"/>
    </source>
</evidence>
<reference evidence="5" key="2">
    <citation type="submission" date="2021-03" db="EMBL/GenBank/DDBJ databases">
        <authorList>
            <person name="Artuso I."/>
            <person name="Turrini P."/>
            <person name="Pirolo M."/>
            <person name="Lugli G.A."/>
            <person name="Ventura M."/>
            <person name="Visca P."/>
        </authorList>
    </citation>
    <scope>NUCLEOTIDE SEQUENCE</scope>
    <source>
        <strain evidence="5">LMG 26462</strain>
    </source>
</reference>
<keyword evidence="1" id="KW-0805">Transcription regulation</keyword>
<dbReference type="PROSITE" id="PS50995">
    <property type="entry name" value="HTH_MARR_2"/>
    <property type="match status" value="1"/>
</dbReference>
<proteinExistence type="predicted"/>
<dbReference type="GO" id="GO:0003677">
    <property type="term" value="F:DNA binding"/>
    <property type="evidence" value="ECO:0007669"/>
    <property type="project" value="UniProtKB-KW"/>
</dbReference>
<keyword evidence="2" id="KW-0238">DNA-binding</keyword>
<protein>
    <submittedName>
        <fullName evidence="5">MarR family transcriptional regulator</fullName>
    </submittedName>
</protein>
<dbReference type="InterPro" id="IPR000835">
    <property type="entry name" value="HTH_MarR-typ"/>
</dbReference>
<evidence type="ECO:0000259" key="4">
    <source>
        <dbReference type="PROSITE" id="PS50995"/>
    </source>
</evidence>
<reference evidence="5" key="1">
    <citation type="journal article" date="2021" name="Microorganisms">
        <title>Phylogenomic Reconstruction and Metabolic Potential of the Genus Aminobacter.</title>
        <authorList>
            <person name="Artuso I."/>
            <person name="Turrini P."/>
            <person name="Pirolo M."/>
            <person name="Lugli G.A."/>
            <person name="Ventura M."/>
            <person name="Visca P."/>
        </authorList>
    </citation>
    <scope>NUCLEOTIDE SEQUENCE</scope>
    <source>
        <strain evidence="5">LMG 26462</strain>
    </source>
</reference>
<dbReference type="RefSeq" id="WP_214387776.1">
    <property type="nucleotide sequence ID" value="NZ_JAFLWW010000002.1"/>
</dbReference>
<dbReference type="GO" id="GO:0006950">
    <property type="term" value="P:response to stress"/>
    <property type="evidence" value="ECO:0007669"/>
    <property type="project" value="TreeGrafter"/>
</dbReference>
<dbReference type="PANTHER" id="PTHR33164:SF64">
    <property type="entry name" value="TRANSCRIPTIONAL REGULATOR SLYA"/>
    <property type="match status" value="1"/>
</dbReference>
<dbReference type="SUPFAM" id="SSF46785">
    <property type="entry name" value="Winged helix' DNA-binding domain"/>
    <property type="match status" value="1"/>
</dbReference>
<dbReference type="Gene3D" id="1.10.10.10">
    <property type="entry name" value="Winged helix-like DNA-binding domain superfamily/Winged helix DNA-binding domain"/>
    <property type="match status" value="1"/>
</dbReference>
<evidence type="ECO:0000313" key="6">
    <source>
        <dbReference type="Proteomes" id="UP001138921"/>
    </source>
</evidence>
<feature type="domain" description="HTH marR-type" evidence="4">
    <location>
        <begin position="14"/>
        <end position="148"/>
    </location>
</feature>
<organism evidence="5 6">
    <name type="scientific">Aminobacter anthyllidis</name>
    <dbReference type="NCBI Taxonomy" id="1035067"/>
    <lineage>
        <taxon>Bacteria</taxon>
        <taxon>Pseudomonadati</taxon>
        <taxon>Pseudomonadota</taxon>
        <taxon>Alphaproteobacteria</taxon>
        <taxon>Hyphomicrobiales</taxon>
        <taxon>Phyllobacteriaceae</taxon>
        <taxon>Aminobacter</taxon>
    </lineage>
</organism>
<dbReference type="InterPro" id="IPR039422">
    <property type="entry name" value="MarR/SlyA-like"/>
</dbReference>
<comment type="caution">
    <text evidence="5">The sequence shown here is derived from an EMBL/GenBank/DDBJ whole genome shotgun (WGS) entry which is preliminary data.</text>
</comment>
<dbReference type="GO" id="GO:0003700">
    <property type="term" value="F:DNA-binding transcription factor activity"/>
    <property type="evidence" value="ECO:0007669"/>
    <property type="project" value="InterPro"/>
</dbReference>
<accession>A0A9X1D5B6</accession>
<keyword evidence="3" id="KW-0804">Transcription</keyword>